<dbReference type="Proteomes" id="UP001055879">
    <property type="component" value="Linkage Group LG04"/>
</dbReference>
<proteinExistence type="predicted"/>
<evidence type="ECO:0000313" key="2">
    <source>
        <dbReference type="Proteomes" id="UP001055879"/>
    </source>
</evidence>
<accession>A0ACB9CGE6</accession>
<comment type="caution">
    <text evidence="1">The sequence shown here is derived from an EMBL/GenBank/DDBJ whole genome shotgun (WGS) entry which is preliminary data.</text>
</comment>
<gene>
    <name evidence="1" type="ORF">L6452_12762</name>
</gene>
<name>A0ACB9CGE6_ARCLA</name>
<evidence type="ECO:0000313" key="1">
    <source>
        <dbReference type="EMBL" id="KAI3733320.1"/>
    </source>
</evidence>
<keyword evidence="2" id="KW-1185">Reference proteome</keyword>
<organism evidence="1 2">
    <name type="scientific">Arctium lappa</name>
    <name type="common">Greater burdock</name>
    <name type="synonym">Lappa major</name>
    <dbReference type="NCBI Taxonomy" id="4217"/>
    <lineage>
        <taxon>Eukaryota</taxon>
        <taxon>Viridiplantae</taxon>
        <taxon>Streptophyta</taxon>
        <taxon>Embryophyta</taxon>
        <taxon>Tracheophyta</taxon>
        <taxon>Spermatophyta</taxon>
        <taxon>Magnoliopsida</taxon>
        <taxon>eudicotyledons</taxon>
        <taxon>Gunneridae</taxon>
        <taxon>Pentapetalae</taxon>
        <taxon>asterids</taxon>
        <taxon>campanulids</taxon>
        <taxon>Asterales</taxon>
        <taxon>Asteraceae</taxon>
        <taxon>Carduoideae</taxon>
        <taxon>Cardueae</taxon>
        <taxon>Arctiinae</taxon>
        <taxon>Arctium</taxon>
    </lineage>
</organism>
<reference evidence="2" key="1">
    <citation type="journal article" date="2022" name="Mol. Ecol. Resour.">
        <title>The genomes of chicory, endive, great burdock and yacon provide insights into Asteraceae palaeo-polyploidization history and plant inulin production.</title>
        <authorList>
            <person name="Fan W."/>
            <person name="Wang S."/>
            <person name="Wang H."/>
            <person name="Wang A."/>
            <person name="Jiang F."/>
            <person name="Liu H."/>
            <person name="Zhao H."/>
            <person name="Xu D."/>
            <person name="Zhang Y."/>
        </authorList>
    </citation>
    <scope>NUCLEOTIDE SEQUENCE [LARGE SCALE GENOMIC DNA]</scope>
    <source>
        <strain evidence="2">cv. Niubang</strain>
    </source>
</reference>
<reference evidence="1 2" key="2">
    <citation type="journal article" date="2022" name="Mol. Ecol. Resour.">
        <title>The genomes of chicory, endive, great burdock and yacon provide insights into Asteraceae paleo-polyploidization history and plant inulin production.</title>
        <authorList>
            <person name="Fan W."/>
            <person name="Wang S."/>
            <person name="Wang H."/>
            <person name="Wang A."/>
            <person name="Jiang F."/>
            <person name="Liu H."/>
            <person name="Zhao H."/>
            <person name="Xu D."/>
            <person name="Zhang Y."/>
        </authorList>
    </citation>
    <scope>NUCLEOTIDE SEQUENCE [LARGE SCALE GENOMIC DNA]</scope>
    <source>
        <strain evidence="2">cv. Niubang</strain>
    </source>
</reference>
<protein>
    <submittedName>
        <fullName evidence="1">Uncharacterized protein</fullName>
    </submittedName>
</protein>
<sequence>MSSGSGKKAADNVVIIDPQHNTSIYATQAANKSLLLAHLSIYLSMLLIILIKTNAVKQHSLILIVLYP</sequence>
<dbReference type="EMBL" id="CM042050">
    <property type="protein sequence ID" value="KAI3733320.1"/>
    <property type="molecule type" value="Genomic_DNA"/>
</dbReference>